<dbReference type="PANTHER" id="PTHR21686:SF12">
    <property type="entry name" value="DEOXYNUCLEOTIDYLTRANSFERASE TERMINAL-INTERACTING PROTEIN 2"/>
    <property type="match status" value="1"/>
</dbReference>
<feature type="compositionally biased region" description="Low complexity" evidence="3">
    <location>
        <begin position="1"/>
        <end position="13"/>
    </location>
</feature>
<sequence length="238" mass="26736">MAAALQLPTQATLSPAEDMTDEQIEQELLAATARLQAKSKDTQLQVAKQNESKGITIPKLNTGDLPRPYVSMDGHIATVDASRLVDERYRKLQVRTVEDPVVAKKAAEEKKKATAGDAWYGLPKTEMTPEFKRDIQLIKMRNVLDPHRHYKKDNGPMKAPEYSQVGTIQEGPTEFFTGRIENKKRKRTFAEEVLAGEQETGRFKNKYGQIQNKKTSGKKAYYKAQQDKRKGGIKKGSG</sequence>
<dbReference type="GO" id="GO:0003723">
    <property type="term" value="F:RNA binding"/>
    <property type="evidence" value="ECO:0007669"/>
    <property type="project" value="TreeGrafter"/>
</dbReference>
<dbReference type="Proteomes" id="UP000016931">
    <property type="component" value="Unassembled WGS sequence"/>
</dbReference>
<evidence type="ECO:0000313" key="5">
    <source>
        <dbReference type="EMBL" id="EMF12084.1"/>
    </source>
</evidence>
<dbReference type="AlphaFoldDB" id="N1QI05"/>
<proteinExistence type="predicted"/>
<evidence type="ECO:0000313" key="6">
    <source>
        <dbReference type="Proteomes" id="UP000016931"/>
    </source>
</evidence>
<dbReference type="eggNOG" id="KOG3100">
    <property type="taxonomic scope" value="Eukaryota"/>
</dbReference>
<dbReference type="HOGENOM" id="CLU_075129_1_0_1"/>
<dbReference type="InterPro" id="IPR039883">
    <property type="entry name" value="Fcf2/DNTTIP2"/>
</dbReference>
<dbReference type="GO" id="GO:0006396">
    <property type="term" value="P:RNA processing"/>
    <property type="evidence" value="ECO:0007669"/>
    <property type="project" value="TreeGrafter"/>
</dbReference>
<dbReference type="Pfam" id="PF08698">
    <property type="entry name" value="Fcf2"/>
    <property type="match status" value="1"/>
</dbReference>
<name>N1QI05_SPHMS</name>
<evidence type="ECO:0000256" key="3">
    <source>
        <dbReference type="SAM" id="MobiDB-lite"/>
    </source>
</evidence>
<dbReference type="GO" id="GO:0005730">
    <property type="term" value="C:nucleolus"/>
    <property type="evidence" value="ECO:0007669"/>
    <property type="project" value="UniProtKB-SubCell"/>
</dbReference>
<dbReference type="STRING" id="692275.N1QI05"/>
<dbReference type="GeneID" id="27902957"/>
<evidence type="ECO:0000256" key="2">
    <source>
        <dbReference type="ARBA" id="ARBA00023242"/>
    </source>
</evidence>
<keyword evidence="6" id="KW-1185">Reference proteome</keyword>
<dbReference type="PANTHER" id="PTHR21686">
    <property type="entry name" value="DEOXYNUCLEOTIDYLTRANSFERASE TERMINAL-INTERACTING PROTEIN 2"/>
    <property type="match status" value="1"/>
</dbReference>
<feature type="region of interest" description="Disordered" evidence="3">
    <location>
        <begin position="208"/>
        <end position="238"/>
    </location>
</feature>
<evidence type="ECO:0000259" key="4">
    <source>
        <dbReference type="Pfam" id="PF08698"/>
    </source>
</evidence>
<evidence type="ECO:0000256" key="1">
    <source>
        <dbReference type="ARBA" id="ARBA00004604"/>
    </source>
</evidence>
<dbReference type="OMA" id="MELPTHQ"/>
<comment type="subcellular location">
    <subcellularLocation>
        <location evidence="1">Nucleus</location>
        <location evidence="1">Nucleolus</location>
    </subcellularLocation>
</comment>
<keyword evidence="2" id="KW-0539">Nucleus</keyword>
<accession>N1QI05</accession>
<organism evidence="5 6">
    <name type="scientific">Sphaerulina musiva (strain SO2202)</name>
    <name type="common">Poplar stem canker fungus</name>
    <name type="synonym">Septoria musiva</name>
    <dbReference type="NCBI Taxonomy" id="692275"/>
    <lineage>
        <taxon>Eukaryota</taxon>
        <taxon>Fungi</taxon>
        <taxon>Dikarya</taxon>
        <taxon>Ascomycota</taxon>
        <taxon>Pezizomycotina</taxon>
        <taxon>Dothideomycetes</taxon>
        <taxon>Dothideomycetidae</taxon>
        <taxon>Mycosphaerellales</taxon>
        <taxon>Mycosphaerellaceae</taxon>
        <taxon>Sphaerulina</taxon>
    </lineage>
</organism>
<dbReference type="OrthoDB" id="10261782at2759"/>
<protein>
    <submittedName>
        <fullName evidence="5">Fcf2-domain-containing protein</fullName>
    </submittedName>
</protein>
<gene>
    <name evidence="5" type="ORF">SEPMUDRAFT_149864</name>
</gene>
<dbReference type="EMBL" id="KB456265">
    <property type="protein sequence ID" value="EMF12084.1"/>
    <property type="molecule type" value="Genomic_DNA"/>
</dbReference>
<feature type="region of interest" description="Disordered" evidence="3">
    <location>
        <begin position="1"/>
        <end position="21"/>
    </location>
</feature>
<reference evidence="5 6" key="1">
    <citation type="journal article" date="2012" name="PLoS Pathog.">
        <title>Diverse lifestyles and strategies of plant pathogenesis encoded in the genomes of eighteen Dothideomycetes fungi.</title>
        <authorList>
            <person name="Ohm R.A."/>
            <person name="Feau N."/>
            <person name="Henrissat B."/>
            <person name="Schoch C.L."/>
            <person name="Horwitz B.A."/>
            <person name="Barry K.W."/>
            <person name="Condon B.J."/>
            <person name="Copeland A.C."/>
            <person name="Dhillon B."/>
            <person name="Glaser F."/>
            <person name="Hesse C.N."/>
            <person name="Kosti I."/>
            <person name="LaButti K."/>
            <person name="Lindquist E.A."/>
            <person name="Lucas S."/>
            <person name="Salamov A.A."/>
            <person name="Bradshaw R.E."/>
            <person name="Ciuffetti L."/>
            <person name="Hamelin R.C."/>
            <person name="Kema G.H.J."/>
            <person name="Lawrence C."/>
            <person name="Scott J.A."/>
            <person name="Spatafora J.W."/>
            <person name="Turgeon B.G."/>
            <person name="de Wit P.J.G.M."/>
            <person name="Zhong S."/>
            <person name="Goodwin S.B."/>
            <person name="Grigoriev I.V."/>
        </authorList>
    </citation>
    <scope>NUCLEOTIDE SEQUENCE [LARGE SCALE GENOMIC DNA]</scope>
    <source>
        <strain evidence="5 6">SO2202</strain>
    </source>
</reference>
<dbReference type="RefSeq" id="XP_016760205.1">
    <property type="nucleotide sequence ID" value="XM_016905820.1"/>
</dbReference>
<dbReference type="InterPro" id="IPR014810">
    <property type="entry name" value="Fcf2_C"/>
</dbReference>
<feature type="domain" description="Fcf2 pre-rRNA processing C-terminal" evidence="4">
    <location>
        <begin position="111"/>
        <end position="206"/>
    </location>
</feature>